<reference evidence="1" key="1">
    <citation type="submission" date="2019-02" db="EMBL/GenBank/DDBJ databases">
        <authorList>
            <person name="Gruber-Vodicka R. H."/>
            <person name="Seah K. B. B."/>
        </authorList>
    </citation>
    <scope>NUCLEOTIDE SEQUENCE</scope>
    <source>
        <strain evidence="2">BECK_BZ106</strain>
        <strain evidence="1">BECK_BZ15</strain>
    </source>
</reference>
<dbReference type="EMBL" id="CAADFD010000128">
    <property type="protein sequence ID" value="VFJ67274.1"/>
    <property type="molecule type" value="Genomic_DNA"/>
</dbReference>
<protein>
    <submittedName>
        <fullName evidence="1">Uncharacterized protein</fullName>
    </submittedName>
</protein>
<dbReference type="EMBL" id="CAADEW010000124">
    <property type="protein sequence ID" value="VFJ62242.1"/>
    <property type="molecule type" value="Genomic_DNA"/>
</dbReference>
<proteinExistence type="predicted"/>
<evidence type="ECO:0000313" key="1">
    <source>
        <dbReference type="EMBL" id="VFJ62242.1"/>
    </source>
</evidence>
<sequence>MTIIFVTVRSPWTVIKIFLMSYTRLLSIGGLALFLIHLGVAVQADGLVLGRLFFSDEERRELDLVRDGYERQKAPIARKEQNQPSPESFTINGVVMRSNGSNTFWINGAPVSEDDASRTGIRVIEQSNDTVKIGVSRNSGGVRLKPGQKVIFRGSNVSDIP</sequence>
<dbReference type="AlphaFoldDB" id="A0A450T6T6"/>
<evidence type="ECO:0000313" key="2">
    <source>
        <dbReference type="EMBL" id="VFJ67274.1"/>
    </source>
</evidence>
<accession>A0A450T6T6</accession>
<name>A0A450T6T6_9GAMM</name>
<organism evidence="1">
    <name type="scientific">Candidatus Kentrum sp. FW</name>
    <dbReference type="NCBI Taxonomy" id="2126338"/>
    <lineage>
        <taxon>Bacteria</taxon>
        <taxon>Pseudomonadati</taxon>
        <taxon>Pseudomonadota</taxon>
        <taxon>Gammaproteobacteria</taxon>
        <taxon>Candidatus Kentrum</taxon>
    </lineage>
</organism>
<gene>
    <name evidence="1" type="ORF">BECKFW1821A_GA0114235_11245</name>
    <name evidence="2" type="ORF">BECKFW1821B_GA0114236_11285</name>
</gene>